<evidence type="ECO:0000313" key="3">
    <source>
        <dbReference type="Proteomes" id="UP000290767"/>
    </source>
</evidence>
<keyword evidence="1" id="KW-0812">Transmembrane</keyword>
<comment type="caution">
    <text evidence="2">The sequence shown here is derived from an EMBL/GenBank/DDBJ whole genome shotgun (WGS) entry which is preliminary data.</text>
</comment>
<dbReference type="EMBL" id="MZMU01000001">
    <property type="protein sequence ID" value="RXT30570.1"/>
    <property type="molecule type" value="Genomic_DNA"/>
</dbReference>
<keyword evidence="1" id="KW-1133">Transmembrane helix</keyword>
<sequence>MDIYGLAVTHIHTAVRPVRMSAWAEDRYYSNQMDLRRLNPGLRGSIAIAAGLTLILGVTLI</sequence>
<keyword evidence="1" id="KW-0472">Membrane</keyword>
<evidence type="ECO:0000256" key="1">
    <source>
        <dbReference type="SAM" id="Phobius"/>
    </source>
</evidence>
<protein>
    <submittedName>
        <fullName evidence="2">Uncharacterized protein</fullName>
    </submittedName>
</protein>
<dbReference type="RefSeq" id="WP_129417074.1">
    <property type="nucleotide sequence ID" value="NZ_MZMU01000001.1"/>
</dbReference>
<reference evidence="2 3" key="1">
    <citation type="submission" date="2017-03" db="EMBL/GenBank/DDBJ databases">
        <authorList>
            <person name="Safronova V.I."/>
            <person name="Sazanova A.L."/>
            <person name="Chirak E.R."/>
        </authorList>
    </citation>
    <scope>NUCLEOTIDE SEQUENCE [LARGE SCALE GENOMIC DNA]</scope>
    <source>
        <strain evidence="2 3">Tri-43</strain>
    </source>
</reference>
<dbReference type="Proteomes" id="UP000290767">
    <property type="component" value="Unassembled WGS sequence"/>
</dbReference>
<evidence type="ECO:0000313" key="2">
    <source>
        <dbReference type="EMBL" id="RXT30570.1"/>
    </source>
</evidence>
<dbReference type="AlphaFoldDB" id="A0A4V1P3C8"/>
<name>A0A4V1P3C8_RHILE</name>
<accession>A0A4V1P3C8</accession>
<organism evidence="2 3">
    <name type="scientific">Rhizobium leguminosarum</name>
    <dbReference type="NCBI Taxonomy" id="384"/>
    <lineage>
        <taxon>Bacteria</taxon>
        <taxon>Pseudomonadati</taxon>
        <taxon>Pseudomonadota</taxon>
        <taxon>Alphaproteobacteria</taxon>
        <taxon>Hyphomicrobiales</taxon>
        <taxon>Rhizobiaceae</taxon>
        <taxon>Rhizobium/Agrobacterium group</taxon>
        <taxon>Rhizobium</taxon>
    </lineage>
</organism>
<proteinExistence type="predicted"/>
<feature type="transmembrane region" description="Helical" evidence="1">
    <location>
        <begin position="41"/>
        <end position="60"/>
    </location>
</feature>
<gene>
    <name evidence="2" type="ORF">B5P46_01085</name>
</gene>